<reference evidence="3" key="1">
    <citation type="submission" date="2020-06" db="EMBL/GenBank/DDBJ databases">
        <title>A chromosome-scale genome assembly of Talaromyces rugulosus W13939.</title>
        <authorList>
            <person name="Wang B."/>
            <person name="Guo L."/>
            <person name="Ye K."/>
            <person name="Wang L."/>
        </authorList>
    </citation>
    <scope>NUCLEOTIDE SEQUENCE [LARGE SCALE GENOMIC DNA]</scope>
    <source>
        <strain evidence="3">W13939</strain>
    </source>
</reference>
<dbReference type="RefSeq" id="XP_035343391.1">
    <property type="nucleotide sequence ID" value="XM_035487498.1"/>
</dbReference>
<dbReference type="KEGG" id="trg:TRUGW13939_04321"/>
<feature type="compositionally biased region" description="Basic and acidic residues" evidence="1">
    <location>
        <begin position="1"/>
        <end position="10"/>
    </location>
</feature>
<name>A0A7H8QWN9_TALRU</name>
<organism evidence="2 3">
    <name type="scientific">Talaromyces rugulosus</name>
    <name type="common">Penicillium rugulosum</name>
    <dbReference type="NCBI Taxonomy" id="121627"/>
    <lineage>
        <taxon>Eukaryota</taxon>
        <taxon>Fungi</taxon>
        <taxon>Dikarya</taxon>
        <taxon>Ascomycota</taxon>
        <taxon>Pezizomycotina</taxon>
        <taxon>Eurotiomycetes</taxon>
        <taxon>Eurotiomycetidae</taxon>
        <taxon>Eurotiales</taxon>
        <taxon>Trichocomaceae</taxon>
        <taxon>Talaromyces</taxon>
        <taxon>Talaromyces sect. Islandici</taxon>
    </lineage>
</organism>
<sequence length="301" mass="33434">MSRGCPRDVTEEGTNDGDDASQFLQHLPANTCVYSFEEWPQKEEQDFSGNNFVVIKHVPSEALEKGDKPFFGRIDYSHASEILILKMPAEIHETAASNFHSLVAILASQMGVKRRIADRGSTRTNTSRRSKEADRSWAPAYRPGEKYREWPTVALEVGNSETKAKLINDITWWLNQSNGRVQQGIIIDIKKGSGNVYISSWIAANVVTQPAPQGESVPVTPIQPLPARQTLEAAFKRRPDGREPVIEGGDITIPFANLVGEHPRQGQVDFALTKDLLLTHVVEPIWEALDAAKLEANKKKG</sequence>
<dbReference type="OrthoDB" id="76567at2759"/>
<gene>
    <name evidence="2" type="ORF">TRUGW13939_04321</name>
</gene>
<dbReference type="GeneID" id="55991823"/>
<evidence type="ECO:0000313" key="3">
    <source>
        <dbReference type="Proteomes" id="UP000509510"/>
    </source>
</evidence>
<evidence type="ECO:0000256" key="1">
    <source>
        <dbReference type="SAM" id="MobiDB-lite"/>
    </source>
</evidence>
<dbReference type="AlphaFoldDB" id="A0A7H8QWN9"/>
<evidence type="ECO:0000313" key="2">
    <source>
        <dbReference type="EMBL" id="QKX57213.1"/>
    </source>
</evidence>
<accession>A0A7H8QWN9</accession>
<dbReference type="EMBL" id="CP055899">
    <property type="protein sequence ID" value="QKX57213.1"/>
    <property type="molecule type" value="Genomic_DNA"/>
</dbReference>
<protein>
    <submittedName>
        <fullName evidence="2">Uncharacterized protein</fullName>
    </submittedName>
</protein>
<dbReference type="Proteomes" id="UP000509510">
    <property type="component" value="Chromosome II"/>
</dbReference>
<feature type="region of interest" description="Disordered" evidence="1">
    <location>
        <begin position="1"/>
        <end position="21"/>
    </location>
</feature>
<keyword evidence="3" id="KW-1185">Reference proteome</keyword>
<feature type="region of interest" description="Disordered" evidence="1">
    <location>
        <begin position="116"/>
        <end position="137"/>
    </location>
</feature>
<proteinExistence type="predicted"/>